<dbReference type="EnsemblMetazoa" id="tetur02g10710.1">
    <property type="protein sequence ID" value="tetur02g10710.1"/>
    <property type="gene ID" value="tetur02g10710"/>
</dbReference>
<feature type="transmembrane region" description="Helical" evidence="7">
    <location>
        <begin position="646"/>
        <end position="666"/>
    </location>
</feature>
<keyword evidence="3" id="KW-1003">Cell membrane</keyword>
<proteinExistence type="inferred from homology"/>
<dbReference type="PANTHER" id="PTHR10010:SF46">
    <property type="entry name" value="SODIUM-DEPENDENT PHOSPHATE TRANSPORT PROTEIN 2B"/>
    <property type="match status" value="1"/>
</dbReference>
<reference evidence="9" key="2">
    <citation type="submission" date="2015-06" db="UniProtKB">
        <authorList>
            <consortium name="EnsemblMetazoa"/>
        </authorList>
    </citation>
    <scope>IDENTIFICATION</scope>
</reference>
<keyword evidence="5 7" id="KW-1133">Transmembrane helix</keyword>
<dbReference type="eggNOG" id="KOG1371">
    <property type="taxonomic scope" value="Eukaryota"/>
</dbReference>
<evidence type="ECO:0000256" key="2">
    <source>
        <dbReference type="ARBA" id="ARBA00005808"/>
    </source>
</evidence>
<evidence type="ECO:0000256" key="1">
    <source>
        <dbReference type="ARBA" id="ARBA00004424"/>
    </source>
</evidence>
<dbReference type="GO" id="GO:0016324">
    <property type="term" value="C:apical plasma membrane"/>
    <property type="evidence" value="ECO:0007669"/>
    <property type="project" value="UniProtKB-SubCell"/>
</dbReference>
<dbReference type="InterPro" id="IPR036291">
    <property type="entry name" value="NAD(P)-bd_dom_sf"/>
</dbReference>
<keyword evidence="4 7" id="KW-0812">Transmembrane</keyword>
<evidence type="ECO:0000256" key="6">
    <source>
        <dbReference type="ARBA" id="ARBA00023136"/>
    </source>
</evidence>
<dbReference type="NCBIfam" id="NF037997">
    <property type="entry name" value="Na_Pi_symport"/>
    <property type="match status" value="2"/>
</dbReference>
<evidence type="ECO:0000313" key="9">
    <source>
        <dbReference type="EnsemblMetazoa" id="tetur02g10710.1"/>
    </source>
</evidence>
<dbReference type="InterPro" id="IPR003841">
    <property type="entry name" value="Na/Pi_transpt"/>
</dbReference>
<dbReference type="Gene3D" id="3.90.25.10">
    <property type="entry name" value="UDP-galactose 4-epimerase, domain 1"/>
    <property type="match status" value="1"/>
</dbReference>
<name>T1JX51_TETUR</name>
<evidence type="ECO:0000256" key="3">
    <source>
        <dbReference type="ARBA" id="ARBA00022475"/>
    </source>
</evidence>
<comment type="similarity">
    <text evidence="2">Belongs to the SLC34A transporter family.</text>
</comment>
<sequence length="752" mass="83765">MSQVILVTGGAGFIGSHCVLTLLESNYEIIVMDNLSNAICTEVNQNGLPESLRRIELITSKKIQFYNTDLLDARGIAQIFRDHKISAVIHFAGLKAVGESMVKPLEYYENNVAGTINLLKVMREYNVKNLIFSSSATVYGLPQYLPIDENHPTGSTITNPYGRTKFVIERILEDLSNSEKDWCIVSLRYFNPIGAHESGEIGEDPQGIPNNAFEKAKVPYEIVVRSPGDIDAMFADNRKALELSNPLVMATIQWNLREMPVTYEHSTPWKELTARGKFRRTLKVLLKIICLLLLLFSFITSLDFLSSGFRLLGGRAAGSVFHNNKLLRNPIVGLIIGILFTVLVQSSSASTSIAVTLVAAELIRVKEAIPFIMGANIGTSITNTIVSLFHSTDRNEFRRAFAAATVHDMFNWLTVIVLLPLEVTTGYLEVTTKIVVSSLKWEKSNTTSPEYLKKLTSPFSKLIVQLDNNAIMEIAIGNSSNSESLLKKDGKALINSLQLSDKTSVFCLSYRGRIALLIKKYGNAKYKLPWSMLIDYSALLMGCILTILVQSSSIFTSALTPLAGIGVISIERIYPLTLGSNVGTTTTGILAALTADASVLDNTLQLAFAHLFFNITGILLFYPIPWMRFPIRLAKILGNTTAKYRWFSIVYLLTVFFLLPIFFFLVSLAGPLTFAVVFTLFLATISSIMLINIMQSRRPSWLPLKLRTWNWLPLWMHSLDPMDSFLIKLRENINFLYCCKPHSGNSPTAKST</sequence>
<dbReference type="AlphaFoldDB" id="T1JX51"/>
<dbReference type="GO" id="GO:0005436">
    <property type="term" value="F:sodium:phosphate symporter activity"/>
    <property type="evidence" value="ECO:0007669"/>
    <property type="project" value="InterPro"/>
</dbReference>
<dbReference type="Pfam" id="PF02690">
    <property type="entry name" value="Na_Pi_cotrans"/>
    <property type="match status" value="2"/>
</dbReference>
<comment type="subcellular location">
    <subcellularLocation>
        <location evidence="1">Apical cell membrane</location>
        <topology evidence="1">Multi-pass membrane protein</topology>
    </subcellularLocation>
</comment>
<organism evidence="9 10">
    <name type="scientific">Tetranychus urticae</name>
    <name type="common">Two-spotted spider mite</name>
    <dbReference type="NCBI Taxonomy" id="32264"/>
    <lineage>
        <taxon>Eukaryota</taxon>
        <taxon>Metazoa</taxon>
        <taxon>Ecdysozoa</taxon>
        <taxon>Arthropoda</taxon>
        <taxon>Chelicerata</taxon>
        <taxon>Arachnida</taxon>
        <taxon>Acari</taxon>
        <taxon>Acariformes</taxon>
        <taxon>Trombidiformes</taxon>
        <taxon>Prostigmata</taxon>
        <taxon>Eleutherengona</taxon>
        <taxon>Raphignathae</taxon>
        <taxon>Tetranychoidea</taxon>
        <taxon>Tetranychidae</taxon>
        <taxon>Tetranychus</taxon>
    </lineage>
</organism>
<feature type="transmembrane region" description="Helical" evidence="7">
    <location>
        <begin position="528"/>
        <end position="548"/>
    </location>
</feature>
<protein>
    <recommendedName>
        <fullName evidence="8">NAD-dependent epimerase/dehydratase domain-containing protein</fullName>
    </recommendedName>
</protein>
<keyword evidence="6 7" id="KW-0472">Membrane</keyword>
<feature type="domain" description="NAD-dependent epimerase/dehydratase" evidence="8">
    <location>
        <begin position="5"/>
        <end position="198"/>
    </location>
</feature>
<dbReference type="HOGENOM" id="CLU_370214_0_0_1"/>
<dbReference type="Pfam" id="PF01370">
    <property type="entry name" value="Epimerase"/>
    <property type="match status" value="1"/>
</dbReference>
<dbReference type="PANTHER" id="PTHR10010">
    <property type="entry name" value="SOLUTE CARRIER FAMILY 34 SODIUM PHOSPHATE , MEMBER 2-RELATED"/>
    <property type="match status" value="1"/>
</dbReference>
<evidence type="ECO:0000313" key="10">
    <source>
        <dbReference type="Proteomes" id="UP000015104"/>
    </source>
</evidence>
<accession>T1JX51</accession>
<evidence type="ECO:0000256" key="4">
    <source>
        <dbReference type="ARBA" id="ARBA00022692"/>
    </source>
</evidence>
<dbReference type="InterPro" id="IPR001509">
    <property type="entry name" value="Epimerase_deHydtase"/>
</dbReference>
<evidence type="ECO:0000256" key="5">
    <source>
        <dbReference type="ARBA" id="ARBA00022989"/>
    </source>
</evidence>
<feature type="transmembrane region" description="Helical" evidence="7">
    <location>
        <begin position="606"/>
        <end position="625"/>
    </location>
</feature>
<dbReference type="EMBL" id="CAEY01000824">
    <property type="status" value="NOT_ANNOTATED_CDS"/>
    <property type="molecule type" value="Genomic_DNA"/>
</dbReference>
<feature type="transmembrane region" description="Helical" evidence="7">
    <location>
        <begin position="371"/>
        <end position="389"/>
    </location>
</feature>
<feature type="transmembrane region" description="Helical" evidence="7">
    <location>
        <begin position="331"/>
        <end position="359"/>
    </location>
</feature>
<evidence type="ECO:0000259" key="8">
    <source>
        <dbReference type="Pfam" id="PF01370"/>
    </source>
</evidence>
<reference evidence="10" key="1">
    <citation type="submission" date="2011-08" db="EMBL/GenBank/DDBJ databases">
        <authorList>
            <person name="Rombauts S."/>
        </authorList>
    </citation>
    <scope>NUCLEOTIDE SEQUENCE</scope>
    <source>
        <strain evidence="10">London</strain>
    </source>
</reference>
<feature type="transmembrane region" description="Helical" evidence="7">
    <location>
        <begin position="672"/>
        <end position="693"/>
    </location>
</feature>
<feature type="transmembrane region" description="Helical" evidence="7">
    <location>
        <begin position="284"/>
        <end position="305"/>
    </location>
</feature>
<dbReference type="SUPFAM" id="SSF51735">
    <property type="entry name" value="NAD(P)-binding Rossmann-fold domains"/>
    <property type="match status" value="1"/>
</dbReference>
<evidence type="ECO:0000256" key="7">
    <source>
        <dbReference type="SAM" id="Phobius"/>
    </source>
</evidence>
<keyword evidence="10" id="KW-1185">Reference proteome</keyword>
<dbReference type="Proteomes" id="UP000015104">
    <property type="component" value="Unassembled WGS sequence"/>
</dbReference>
<dbReference type="STRING" id="32264.T1JX51"/>
<dbReference type="GO" id="GO:0044341">
    <property type="term" value="P:sodium-dependent phosphate transport"/>
    <property type="evidence" value="ECO:0007669"/>
    <property type="project" value="InterPro"/>
</dbReference>
<dbReference type="Gene3D" id="3.40.50.720">
    <property type="entry name" value="NAD(P)-binding Rossmann-like Domain"/>
    <property type="match status" value="1"/>
</dbReference>